<gene>
    <name evidence="12" type="ORF">COV62_01395</name>
</gene>
<evidence type="ECO:0000256" key="3">
    <source>
        <dbReference type="ARBA" id="ARBA00005684"/>
    </source>
</evidence>
<dbReference type="AlphaFoldDB" id="A0A2H0N0Q2"/>
<dbReference type="InterPro" id="IPR003385">
    <property type="entry name" value="Glyco_hydro_77"/>
</dbReference>
<accession>A0A2H0N0Q2</accession>
<evidence type="ECO:0000313" key="12">
    <source>
        <dbReference type="EMBL" id="PIR02468.1"/>
    </source>
</evidence>
<dbReference type="EMBL" id="PCWK01000035">
    <property type="protein sequence ID" value="PIR02468.1"/>
    <property type="molecule type" value="Genomic_DNA"/>
</dbReference>
<keyword evidence="6" id="KW-0963">Cytoplasm</keyword>
<comment type="subcellular location">
    <subcellularLocation>
        <location evidence="2">Cytoplasm</location>
    </subcellularLocation>
</comment>
<keyword evidence="8" id="KW-0808">Transferase</keyword>
<evidence type="ECO:0000256" key="8">
    <source>
        <dbReference type="ARBA" id="ARBA00022679"/>
    </source>
</evidence>
<dbReference type="PANTHER" id="PTHR32518:SF3">
    <property type="entry name" value="4-ALPHA-GLUCANOTRANSFERASE"/>
    <property type="match status" value="1"/>
</dbReference>
<dbReference type="Proteomes" id="UP000231139">
    <property type="component" value="Unassembled WGS sequence"/>
</dbReference>
<comment type="catalytic activity">
    <reaction evidence="1">
        <text>Transfers a segment of a (1-&gt;4)-alpha-D-glucan to a new position in an acceptor, which may be glucose or a (1-&gt;4)-alpha-D-glucan.</text>
        <dbReference type="EC" id="2.4.1.25"/>
    </reaction>
</comment>
<dbReference type="InterPro" id="IPR017853">
    <property type="entry name" value="GH"/>
</dbReference>
<evidence type="ECO:0000313" key="13">
    <source>
        <dbReference type="Proteomes" id="UP000231139"/>
    </source>
</evidence>
<comment type="similarity">
    <text evidence="3">Belongs to the disproportionating enzyme family.</text>
</comment>
<dbReference type="Pfam" id="PF02446">
    <property type="entry name" value="Glyco_hydro_77"/>
    <property type="match status" value="1"/>
</dbReference>
<dbReference type="PANTHER" id="PTHR32518">
    <property type="match status" value="1"/>
</dbReference>
<dbReference type="GO" id="GO:0005737">
    <property type="term" value="C:cytoplasm"/>
    <property type="evidence" value="ECO:0007669"/>
    <property type="project" value="UniProtKB-SubCell"/>
</dbReference>
<dbReference type="EC" id="2.4.1.25" evidence="4"/>
<evidence type="ECO:0000256" key="9">
    <source>
        <dbReference type="ARBA" id="ARBA00023277"/>
    </source>
</evidence>
<keyword evidence="9" id="KW-0119">Carbohydrate metabolism</keyword>
<dbReference type="GO" id="GO:0004134">
    <property type="term" value="F:4-alpha-glucanotransferase activity"/>
    <property type="evidence" value="ECO:0007669"/>
    <property type="project" value="UniProtKB-EC"/>
</dbReference>
<protein>
    <recommendedName>
        <fullName evidence="5">4-alpha-glucanotransferase</fullName>
        <ecNumber evidence="4">2.4.1.25</ecNumber>
    </recommendedName>
    <alternativeName>
        <fullName evidence="10">Amylomaltase</fullName>
    </alternativeName>
    <alternativeName>
        <fullName evidence="11">Disproportionating enzyme</fullName>
    </alternativeName>
</protein>
<evidence type="ECO:0000256" key="2">
    <source>
        <dbReference type="ARBA" id="ARBA00004496"/>
    </source>
</evidence>
<evidence type="ECO:0000256" key="6">
    <source>
        <dbReference type="ARBA" id="ARBA00022490"/>
    </source>
</evidence>
<dbReference type="Gene3D" id="3.20.20.80">
    <property type="entry name" value="Glycosidases"/>
    <property type="match status" value="1"/>
</dbReference>
<evidence type="ECO:0000256" key="11">
    <source>
        <dbReference type="ARBA" id="ARBA00031501"/>
    </source>
</evidence>
<comment type="caution">
    <text evidence="12">The sequence shown here is derived from an EMBL/GenBank/DDBJ whole genome shotgun (WGS) entry which is preliminary data.</text>
</comment>
<evidence type="ECO:0000256" key="4">
    <source>
        <dbReference type="ARBA" id="ARBA00012560"/>
    </source>
</evidence>
<proteinExistence type="inferred from homology"/>
<sequence>MNKYQFLLSTPAKSRWQRISLRKRAGIIVPLFSVYSKKSFGIGDILDLKKVIDWCNLCGFSILQLLPLNDTGFNFFPFSPQSSFALDPIYLSLRKFKVKAKGVSKNNLYVDYKIKWEKLKILREIFLKEKWTNPKFKNFQKENSYWLKDYCLYRVLKQKFQEKSWENWPQSFQKNNQLKIEFQAWLQWQIFEQVKEVKNYAQKHKILLVGDLPWLLSFDSADVWSHKEFFDLEHSAGAPADAFSKKGQKWGAAPINWQKIFDDDFLYFKEKLRYAENFYDLFRIDHVLGTFRIWKVRRKEPEENKGLNGFFEPLDENLWEEQGRKTLKAFIKNTKMFPLVEDLGTVPDCCPKVLKELGLLGMKIQRWARQYPLNSVATLSTHDTSNWPVYFKKEFNRYPTKVEIEKKLKEMNKADSIFSINLIFEWLFLDEKIKNYEIYRINTPGTVSEKNWRIRLPFSLEHLMNWHKNKEIKKIIKRANR</sequence>
<keyword evidence="7" id="KW-0328">Glycosyltransferase</keyword>
<name>A0A2H0N0Q2_9BACT</name>
<evidence type="ECO:0000256" key="5">
    <source>
        <dbReference type="ARBA" id="ARBA00020295"/>
    </source>
</evidence>
<evidence type="ECO:0000256" key="7">
    <source>
        <dbReference type="ARBA" id="ARBA00022676"/>
    </source>
</evidence>
<evidence type="ECO:0000256" key="10">
    <source>
        <dbReference type="ARBA" id="ARBA00031423"/>
    </source>
</evidence>
<reference evidence="12 13" key="1">
    <citation type="submission" date="2017-09" db="EMBL/GenBank/DDBJ databases">
        <title>Depth-based differentiation of microbial function through sediment-hosted aquifers and enrichment of novel symbionts in the deep terrestrial subsurface.</title>
        <authorList>
            <person name="Probst A.J."/>
            <person name="Ladd B."/>
            <person name="Jarett J.K."/>
            <person name="Geller-Mcgrath D.E."/>
            <person name="Sieber C.M."/>
            <person name="Emerson J.B."/>
            <person name="Anantharaman K."/>
            <person name="Thomas B.C."/>
            <person name="Malmstrom R."/>
            <person name="Stieglmeier M."/>
            <person name="Klingl A."/>
            <person name="Woyke T."/>
            <person name="Ryan C.M."/>
            <person name="Banfield J.F."/>
        </authorList>
    </citation>
    <scope>NUCLEOTIDE SEQUENCE [LARGE SCALE GENOMIC DNA]</scope>
    <source>
        <strain evidence="12">CG11_big_fil_rev_8_21_14_0_20_35_11</strain>
    </source>
</reference>
<organism evidence="12 13">
    <name type="scientific">Candidatus Nealsonbacteria bacterium CG11_big_fil_rev_8_21_14_0_20_35_11</name>
    <dbReference type="NCBI Taxonomy" id="1974713"/>
    <lineage>
        <taxon>Bacteria</taxon>
        <taxon>Candidatus Nealsoniibacteriota</taxon>
    </lineage>
</organism>
<dbReference type="SUPFAM" id="SSF51445">
    <property type="entry name" value="(Trans)glycosidases"/>
    <property type="match status" value="1"/>
</dbReference>
<evidence type="ECO:0000256" key="1">
    <source>
        <dbReference type="ARBA" id="ARBA00000439"/>
    </source>
</evidence>
<dbReference type="GO" id="GO:0005975">
    <property type="term" value="P:carbohydrate metabolic process"/>
    <property type="evidence" value="ECO:0007669"/>
    <property type="project" value="InterPro"/>
</dbReference>